<dbReference type="EMBL" id="QRTP01000025">
    <property type="protein sequence ID" value="RGQ80431.1"/>
    <property type="molecule type" value="Genomic_DNA"/>
</dbReference>
<accession>A0A412CD60</accession>
<feature type="signal peptide" evidence="1">
    <location>
        <begin position="1"/>
        <end position="22"/>
    </location>
</feature>
<comment type="caution">
    <text evidence="2">The sequence shown here is derived from an EMBL/GenBank/DDBJ whole genome shotgun (WGS) entry which is preliminary data.</text>
</comment>
<proteinExistence type="predicted"/>
<keyword evidence="1" id="KW-0732">Signal</keyword>
<protein>
    <submittedName>
        <fullName evidence="2">Uncharacterized protein</fullName>
    </submittedName>
</protein>
<reference evidence="2 3" key="1">
    <citation type="submission" date="2018-08" db="EMBL/GenBank/DDBJ databases">
        <title>A genome reference for cultivated species of the human gut microbiota.</title>
        <authorList>
            <person name="Zou Y."/>
            <person name="Xue W."/>
            <person name="Luo G."/>
        </authorList>
    </citation>
    <scope>NUCLEOTIDE SEQUENCE [LARGE SCALE GENOMIC DNA]</scope>
    <source>
        <strain evidence="2 3">AF27-12</strain>
    </source>
</reference>
<feature type="chain" id="PRO_5019272039" evidence="1">
    <location>
        <begin position="23"/>
        <end position="170"/>
    </location>
</feature>
<organism evidence="2 3">
    <name type="scientific">Megamonas rupellensis</name>
    <dbReference type="NCBI Taxonomy" id="491921"/>
    <lineage>
        <taxon>Bacteria</taxon>
        <taxon>Bacillati</taxon>
        <taxon>Bacillota</taxon>
        <taxon>Negativicutes</taxon>
        <taxon>Selenomonadales</taxon>
        <taxon>Selenomonadaceae</taxon>
        <taxon>Megamonas</taxon>
    </lineage>
</organism>
<name>A0A412CD60_9FIRM</name>
<dbReference type="RefSeq" id="WP_118036220.1">
    <property type="nucleotide sequence ID" value="NZ_QRTP01000025.1"/>
</dbReference>
<dbReference type="AlphaFoldDB" id="A0A412CD60"/>
<dbReference type="Proteomes" id="UP000286147">
    <property type="component" value="Unassembled WGS sequence"/>
</dbReference>
<sequence>MKKYLVNILFLLTLCISSTTFAFPNEPNGFRDLYWGETLQEVKNSGYNVKYVSYNSQYNSVTYAVYLNNSYISGYKFDLVCLDFWNNQLMSIDIYFNALNSQEVSYTDLTSSLETRFGNSFYVKKEAIMWVGNTSSIGIYKNPTSNIIKLVILNNDLIDNAKQDAASKGW</sequence>
<evidence type="ECO:0000313" key="2">
    <source>
        <dbReference type="EMBL" id="RGQ80431.1"/>
    </source>
</evidence>
<evidence type="ECO:0000256" key="1">
    <source>
        <dbReference type="SAM" id="SignalP"/>
    </source>
</evidence>
<gene>
    <name evidence="2" type="ORF">DWY77_09085</name>
</gene>
<evidence type="ECO:0000313" key="3">
    <source>
        <dbReference type="Proteomes" id="UP000286147"/>
    </source>
</evidence>